<gene>
    <name evidence="2" type="ORF">G3480_11085</name>
</gene>
<dbReference type="InterPro" id="IPR046867">
    <property type="entry name" value="AldOxase/xan_DH_MoCoBD2"/>
</dbReference>
<proteinExistence type="predicted"/>
<sequence>MRNQITNLSRRGFLQQGLAAGAGLTLGAHLGGFSRLLEAAPAADGATAALEPNAFVRIGTDDSVTVIVKHLEMGQGTYTGLPTLVAEELDARWDQVRVEGAPADASRYNNLFWGPTQGTGGSTSMANSWQQMREAGAVARQMLIEAAAKRWQVDAQEIQVRDGQLSHASGQRASFGELAEAAAELPVPESVFVKDPKEFRLIGDATLRRKDTADKIDGSARYTQDVSLPGLLTAVVAHPPRFGARLKSFDPGPAMAIKGVEKVVQIPSGVAVLAGDFWTAKRGRDRLRLEWDESDAFKLSSDAILEHYKTLVEAPGAVAAVQGDAEAALASADKVVEGDFAVPFLAHAAMEPLNCVILPDADGVRVINGEQSQTRTQAGVAAVLGLRPEQVRIDMLYAGSSFGRRGNPKADFTSEAAEIFKAAGGKTAVKLQWTREDDTRAGWYRPLFFHRVRAGLDADGRPVAWHHRIVGQSIAVDAGMEARMVVDGVDRLSVEGAANLAYGVPNLYVDLHSPKLPVPIQWWRSVGHTHTAFAVECIIDELAAAAGRDPVDYRMELLDGHPRHQGVLKLAAEKAGWGTPLPEGRARGVAVHASFNSYVAQVAEVRVRGKAFRVDRVVIAVDCGMAVNPDVIKAQMEGGMGYGLAAALVSSLTLKDGRVEQSNFHDYQVLRMDQMPEVEVHIVPSAEAPTGVGEPATPVIAPAVANALAAATGQRLRTLPLKLA</sequence>
<dbReference type="Gene3D" id="3.30.365.10">
    <property type="entry name" value="Aldehyde oxidase/xanthine dehydrogenase, molybdopterin binding domain"/>
    <property type="match status" value="5"/>
</dbReference>
<dbReference type="PANTHER" id="PTHR47495">
    <property type="entry name" value="ALDEHYDE DEHYDROGENASE"/>
    <property type="match status" value="1"/>
</dbReference>
<dbReference type="InterPro" id="IPR008274">
    <property type="entry name" value="AldOxase/xan_DH_MoCoBD1"/>
</dbReference>
<dbReference type="PIRSF" id="PIRSF036389">
    <property type="entry name" value="IOR_B"/>
    <property type="match status" value="1"/>
</dbReference>
<dbReference type="EMBL" id="JAAIJR010000038">
    <property type="protein sequence ID" value="NEX20850.1"/>
    <property type="molecule type" value="Genomic_DNA"/>
</dbReference>
<organism evidence="2 3">
    <name type="scientific">Thiorhodococcus mannitoliphagus</name>
    <dbReference type="NCBI Taxonomy" id="329406"/>
    <lineage>
        <taxon>Bacteria</taxon>
        <taxon>Pseudomonadati</taxon>
        <taxon>Pseudomonadota</taxon>
        <taxon>Gammaproteobacteria</taxon>
        <taxon>Chromatiales</taxon>
        <taxon>Chromatiaceae</taxon>
        <taxon>Thiorhodococcus</taxon>
    </lineage>
</organism>
<dbReference type="InterPro" id="IPR000674">
    <property type="entry name" value="Ald_Oxase/Xan_DH_a/b"/>
</dbReference>
<keyword evidence="3" id="KW-1185">Reference proteome</keyword>
<dbReference type="InterPro" id="IPR012368">
    <property type="entry name" value="OxRdtase_Mopterin-bd_su_IorB"/>
</dbReference>
<dbReference type="InterPro" id="IPR052516">
    <property type="entry name" value="N-heterocyclic_Hydroxylase"/>
</dbReference>
<dbReference type="RefSeq" id="WP_164653959.1">
    <property type="nucleotide sequence ID" value="NZ_JAAIJR010000038.1"/>
</dbReference>
<evidence type="ECO:0000313" key="3">
    <source>
        <dbReference type="Proteomes" id="UP000471640"/>
    </source>
</evidence>
<dbReference type="Pfam" id="PF02738">
    <property type="entry name" value="MoCoBD_1"/>
    <property type="match status" value="1"/>
</dbReference>
<dbReference type="PANTHER" id="PTHR47495:SF2">
    <property type="entry name" value="ALDEHYDE DEHYDROGENASE"/>
    <property type="match status" value="1"/>
</dbReference>
<dbReference type="Pfam" id="PF20256">
    <property type="entry name" value="MoCoBD_2"/>
    <property type="match status" value="2"/>
</dbReference>
<accession>A0A6P1DTS4</accession>
<reference evidence="2 3" key="2">
    <citation type="submission" date="2020-02" db="EMBL/GenBank/DDBJ databases">
        <title>Genome sequences of Thiorhodococcus mannitoliphagus and Thiorhodococcus minor, purple sulfur photosynthetic bacteria in the gammaproteobacterial family, Chromatiaceae.</title>
        <authorList>
            <person name="Aviles F.A."/>
            <person name="Meyer T.E."/>
            <person name="Kyndt J.A."/>
        </authorList>
    </citation>
    <scope>NUCLEOTIDE SEQUENCE [LARGE SCALE GENOMIC DNA]</scope>
    <source>
        <strain evidence="2 3">DSM 18266</strain>
    </source>
</reference>
<name>A0A6P1DTS4_9GAMM</name>
<dbReference type="PROSITE" id="PS51318">
    <property type="entry name" value="TAT"/>
    <property type="match status" value="1"/>
</dbReference>
<feature type="domain" description="Aldehyde oxidase/xanthine dehydrogenase a/b hammerhead" evidence="1">
    <location>
        <begin position="217"/>
        <end position="295"/>
    </location>
</feature>
<dbReference type="SMART" id="SM01008">
    <property type="entry name" value="Ald_Xan_dh_C"/>
    <property type="match status" value="1"/>
</dbReference>
<comment type="caution">
    <text evidence="2">The sequence shown here is derived from an EMBL/GenBank/DDBJ whole genome shotgun (WGS) entry which is preliminary data.</text>
</comment>
<evidence type="ECO:0000313" key="2">
    <source>
        <dbReference type="EMBL" id="NEX20850.1"/>
    </source>
</evidence>
<protein>
    <submittedName>
        <fullName evidence="2">Xanthine dehydrogenase family protein molybdopterin-binding subunit</fullName>
    </submittedName>
</protein>
<dbReference type="InterPro" id="IPR006311">
    <property type="entry name" value="TAT_signal"/>
</dbReference>
<evidence type="ECO:0000259" key="1">
    <source>
        <dbReference type="SMART" id="SM01008"/>
    </source>
</evidence>
<dbReference type="Proteomes" id="UP000471640">
    <property type="component" value="Unassembled WGS sequence"/>
</dbReference>
<dbReference type="SUPFAM" id="SSF56003">
    <property type="entry name" value="Molybdenum cofactor-binding domain"/>
    <property type="match status" value="2"/>
</dbReference>
<dbReference type="AlphaFoldDB" id="A0A6P1DTS4"/>
<reference evidence="3" key="1">
    <citation type="journal article" date="2020" name="Microbiol. Resour. Announc.">
        <title>Draft Genome Sequences of Thiorhodococcus mannitoliphagus and Thiorhodococcus minor, Purple Sulfur Photosynthetic Bacteria in the Gammaproteobacterial Family Chromatiaceae.</title>
        <authorList>
            <person name="Aviles F.A."/>
            <person name="Meyer T.E."/>
            <person name="Kyndt J.A."/>
        </authorList>
    </citation>
    <scope>NUCLEOTIDE SEQUENCE [LARGE SCALE GENOMIC DNA]</scope>
    <source>
        <strain evidence="3">DSM 18266</strain>
    </source>
</reference>
<dbReference type="Gene3D" id="3.90.1170.50">
    <property type="entry name" value="Aldehyde oxidase/xanthine dehydrogenase, a/b hammerhead"/>
    <property type="match status" value="1"/>
</dbReference>
<dbReference type="GO" id="GO:0016491">
    <property type="term" value="F:oxidoreductase activity"/>
    <property type="evidence" value="ECO:0007669"/>
    <property type="project" value="InterPro"/>
</dbReference>
<dbReference type="InterPro" id="IPR037165">
    <property type="entry name" value="AldOxase/xan_DH_Mopterin-bd_sf"/>
</dbReference>